<gene>
    <name evidence="2" type="ORF">ASPFODRAFT_212267</name>
</gene>
<dbReference type="InterPro" id="IPR007175">
    <property type="entry name" value="Rpr2/Snm1/Rpp21"/>
</dbReference>
<feature type="region of interest" description="Disordered" evidence="1">
    <location>
        <begin position="109"/>
        <end position="184"/>
    </location>
</feature>
<dbReference type="OrthoDB" id="438080at2759"/>
<accession>A0A1M3T2N8</accession>
<evidence type="ECO:0000256" key="1">
    <source>
        <dbReference type="SAM" id="MobiDB-lite"/>
    </source>
</evidence>
<proteinExistence type="predicted"/>
<dbReference type="Proteomes" id="UP000184063">
    <property type="component" value="Unassembled WGS sequence"/>
</dbReference>
<protein>
    <submittedName>
        <fullName evidence="2">Uncharacterized protein</fullName>
    </submittedName>
</protein>
<dbReference type="AlphaFoldDB" id="A0A1M3T2N8"/>
<name>A0A1M3T2N8_ASPLC</name>
<evidence type="ECO:0000313" key="3">
    <source>
        <dbReference type="Proteomes" id="UP000184063"/>
    </source>
</evidence>
<dbReference type="EMBL" id="KV878252">
    <property type="protein sequence ID" value="OJZ81020.1"/>
    <property type="molecule type" value="Genomic_DNA"/>
</dbReference>
<organism evidence="2 3">
    <name type="scientific">Aspergillus luchuensis (strain CBS 106.47)</name>
    <dbReference type="NCBI Taxonomy" id="1137211"/>
    <lineage>
        <taxon>Eukaryota</taxon>
        <taxon>Fungi</taxon>
        <taxon>Dikarya</taxon>
        <taxon>Ascomycota</taxon>
        <taxon>Pezizomycotina</taxon>
        <taxon>Eurotiomycetes</taxon>
        <taxon>Eurotiomycetidae</taxon>
        <taxon>Eurotiales</taxon>
        <taxon>Aspergillaceae</taxon>
        <taxon>Aspergillus</taxon>
        <taxon>Aspergillus subgen. Circumdati</taxon>
    </lineage>
</organism>
<reference evidence="3" key="1">
    <citation type="journal article" date="2017" name="Genome Biol.">
        <title>Comparative genomics reveals high biological diversity and specific adaptations in the industrially and medically important fungal genus Aspergillus.</title>
        <authorList>
            <person name="de Vries R.P."/>
            <person name="Riley R."/>
            <person name="Wiebenga A."/>
            <person name="Aguilar-Osorio G."/>
            <person name="Amillis S."/>
            <person name="Uchima C.A."/>
            <person name="Anderluh G."/>
            <person name="Asadollahi M."/>
            <person name="Askin M."/>
            <person name="Barry K."/>
            <person name="Battaglia E."/>
            <person name="Bayram O."/>
            <person name="Benocci T."/>
            <person name="Braus-Stromeyer S.A."/>
            <person name="Caldana C."/>
            <person name="Canovas D."/>
            <person name="Cerqueira G.C."/>
            <person name="Chen F."/>
            <person name="Chen W."/>
            <person name="Choi C."/>
            <person name="Clum A."/>
            <person name="Dos Santos R.A."/>
            <person name="Damasio A.R."/>
            <person name="Diallinas G."/>
            <person name="Emri T."/>
            <person name="Fekete E."/>
            <person name="Flipphi M."/>
            <person name="Freyberg S."/>
            <person name="Gallo A."/>
            <person name="Gournas C."/>
            <person name="Habgood R."/>
            <person name="Hainaut M."/>
            <person name="Harispe M.L."/>
            <person name="Henrissat B."/>
            <person name="Hilden K.S."/>
            <person name="Hope R."/>
            <person name="Hossain A."/>
            <person name="Karabika E."/>
            <person name="Karaffa L."/>
            <person name="Karanyi Z."/>
            <person name="Krasevec N."/>
            <person name="Kuo A."/>
            <person name="Kusch H."/>
            <person name="LaButti K."/>
            <person name="Lagendijk E.L."/>
            <person name="Lapidus A."/>
            <person name="Levasseur A."/>
            <person name="Lindquist E."/>
            <person name="Lipzen A."/>
            <person name="Logrieco A.F."/>
            <person name="MacCabe A."/>
            <person name="Maekelae M.R."/>
            <person name="Malavazi I."/>
            <person name="Melin P."/>
            <person name="Meyer V."/>
            <person name="Mielnichuk N."/>
            <person name="Miskei M."/>
            <person name="Molnar A.P."/>
            <person name="Mule G."/>
            <person name="Ngan C.Y."/>
            <person name="Orejas M."/>
            <person name="Orosz E."/>
            <person name="Ouedraogo J.P."/>
            <person name="Overkamp K.M."/>
            <person name="Park H.-S."/>
            <person name="Perrone G."/>
            <person name="Piumi F."/>
            <person name="Punt P.J."/>
            <person name="Ram A.F."/>
            <person name="Ramon A."/>
            <person name="Rauscher S."/>
            <person name="Record E."/>
            <person name="Riano-Pachon D.M."/>
            <person name="Robert V."/>
            <person name="Roehrig J."/>
            <person name="Ruller R."/>
            <person name="Salamov A."/>
            <person name="Salih N.S."/>
            <person name="Samson R.A."/>
            <person name="Sandor E."/>
            <person name="Sanguinetti M."/>
            <person name="Schuetze T."/>
            <person name="Sepcic K."/>
            <person name="Shelest E."/>
            <person name="Sherlock G."/>
            <person name="Sophianopoulou V."/>
            <person name="Squina F.M."/>
            <person name="Sun H."/>
            <person name="Susca A."/>
            <person name="Todd R.B."/>
            <person name="Tsang A."/>
            <person name="Unkles S.E."/>
            <person name="van de Wiele N."/>
            <person name="van Rossen-Uffink D."/>
            <person name="Oliveira J.V."/>
            <person name="Vesth T.C."/>
            <person name="Visser J."/>
            <person name="Yu J.-H."/>
            <person name="Zhou M."/>
            <person name="Andersen M.R."/>
            <person name="Archer D.B."/>
            <person name="Baker S.E."/>
            <person name="Benoit I."/>
            <person name="Brakhage A.A."/>
            <person name="Braus G.H."/>
            <person name="Fischer R."/>
            <person name="Frisvad J.C."/>
            <person name="Goldman G.H."/>
            <person name="Houbraken J."/>
            <person name="Oakley B."/>
            <person name="Pocsi I."/>
            <person name="Scazzocchio C."/>
            <person name="Seiboth B."/>
            <person name="vanKuyk P.A."/>
            <person name="Wortman J."/>
            <person name="Dyer P.S."/>
            <person name="Grigoriev I.V."/>
        </authorList>
    </citation>
    <scope>NUCLEOTIDE SEQUENCE [LARGE SCALE GENOMIC DNA]</scope>
    <source>
        <strain evidence="3">CBS 106.47</strain>
    </source>
</reference>
<evidence type="ECO:0000313" key="2">
    <source>
        <dbReference type="EMBL" id="OJZ81020.1"/>
    </source>
</evidence>
<dbReference type="VEuPathDB" id="FungiDB:ASPFODRAFT_212267"/>
<dbReference type="Pfam" id="PF04032">
    <property type="entry name" value="Rpr2"/>
    <property type="match status" value="1"/>
</dbReference>
<sequence>MPLSDHAPRLEFLKGSASALNALSPSTAAYLMTVHNGILRDEFKPLNQRLQETSCGACGSVRSPQWTKNIVIQKKKGKQSNAGRASKASSDGATILKCLRCRRRTIKPVRKDAARPALPPKVTSTATSTPGIQSSATTTPQSEPATESADSSRVNKAADNANSKKRAKARKQGGLQALMASKQQSRSNSSSLDLFDFLHAKTGVSAASSRDGLGLARGHAIGASKELRLLMWSSLDYPPNASSAAAAAAAAAVVVAVATASWLAL</sequence>
<dbReference type="GO" id="GO:0006396">
    <property type="term" value="P:RNA processing"/>
    <property type="evidence" value="ECO:0007669"/>
    <property type="project" value="InterPro"/>
</dbReference>
<feature type="compositionally biased region" description="Polar residues" evidence="1">
    <location>
        <begin position="122"/>
        <end position="154"/>
    </location>
</feature>